<dbReference type="EMBL" id="JBHRSD010000010">
    <property type="protein sequence ID" value="MFC3031935.1"/>
    <property type="molecule type" value="Genomic_DNA"/>
</dbReference>
<dbReference type="SUPFAM" id="SSF52266">
    <property type="entry name" value="SGNH hydrolase"/>
    <property type="match status" value="1"/>
</dbReference>
<keyword evidence="4 8" id="KW-0812">Transmembrane</keyword>
<dbReference type="Pfam" id="PF01757">
    <property type="entry name" value="Acyl_transf_3"/>
    <property type="match status" value="1"/>
</dbReference>
<dbReference type="PANTHER" id="PTHR23028:SF53">
    <property type="entry name" value="ACYL_TRANSF_3 DOMAIN-CONTAINING PROTEIN"/>
    <property type="match status" value="1"/>
</dbReference>
<evidence type="ECO:0000313" key="12">
    <source>
        <dbReference type="Proteomes" id="UP001595453"/>
    </source>
</evidence>
<dbReference type="InterPro" id="IPR002656">
    <property type="entry name" value="Acyl_transf_3_dom"/>
</dbReference>
<feature type="transmembrane region" description="Helical" evidence="8">
    <location>
        <begin position="253"/>
        <end position="271"/>
    </location>
</feature>
<accession>A0ABV7CH24</accession>
<organism evidence="11 12">
    <name type="scientific">Pseudoalteromonas fenneropenaei</name>
    <dbReference type="NCBI Taxonomy" id="1737459"/>
    <lineage>
        <taxon>Bacteria</taxon>
        <taxon>Pseudomonadati</taxon>
        <taxon>Pseudomonadota</taxon>
        <taxon>Gammaproteobacteria</taxon>
        <taxon>Alteromonadales</taxon>
        <taxon>Pseudoalteromonadaceae</taxon>
        <taxon>Pseudoalteromonas</taxon>
    </lineage>
</organism>
<feature type="transmembrane region" description="Helical" evidence="8">
    <location>
        <begin position="49"/>
        <end position="73"/>
    </location>
</feature>
<evidence type="ECO:0000256" key="8">
    <source>
        <dbReference type="SAM" id="Phobius"/>
    </source>
</evidence>
<evidence type="ECO:0000256" key="1">
    <source>
        <dbReference type="ARBA" id="ARBA00004651"/>
    </source>
</evidence>
<feature type="transmembrane region" description="Helical" evidence="8">
    <location>
        <begin position="80"/>
        <end position="99"/>
    </location>
</feature>
<feature type="transmembrane region" description="Helical" evidence="8">
    <location>
        <begin position="292"/>
        <end position="308"/>
    </location>
</feature>
<keyword evidence="5 8" id="KW-1133">Transmembrane helix</keyword>
<keyword evidence="7 11" id="KW-0012">Acyltransferase</keyword>
<keyword evidence="3 11" id="KW-0808">Transferase</keyword>
<feature type="domain" description="Acyltransferase 3" evidence="9">
    <location>
        <begin position="13"/>
        <end position="327"/>
    </location>
</feature>
<feature type="domain" description="SGNH" evidence="10">
    <location>
        <begin position="406"/>
        <end position="644"/>
    </location>
</feature>
<protein>
    <submittedName>
        <fullName evidence="11">Acyltransferase family protein</fullName>
        <ecNumber evidence="11">2.3.1.-</ecNumber>
    </submittedName>
</protein>
<evidence type="ECO:0000256" key="7">
    <source>
        <dbReference type="ARBA" id="ARBA00023315"/>
    </source>
</evidence>
<feature type="transmembrane region" description="Helical" evidence="8">
    <location>
        <begin position="21"/>
        <end position="43"/>
    </location>
</feature>
<keyword evidence="2" id="KW-1003">Cell membrane</keyword>
<evidence type="ECO:0000313" key="11">
    <source>
        <dbReference type="EMBL" id="MFC3031935.1"/>
    </source>
</evidence>
<evidence type="ECO:0000256" key="4">
    <source>
        <dbReference type="ARBA" id="ARBA00022692"/>
    </source>
</evidence>
<dbReference type="Proteomes" id="UP001595453">
    <property type="component" value="Unassembled WGS sequence"/>
</dbReference>
<name>A0ABV7CH24_9GAMM</name>
<sequence>MHQAAPPTISFRKDINGLRAWAVMAVLLFHFSLFGLSGGFVGVDVFFVISGYLMTVIIVGGSENGSFSIWKFYMARARRILPALFALIVTLLALGWLWLPPLDYKSLGLQSFFAINSASNILFYKTAGYFDTAAEEKWLLHTWSLAVEAQFYLLFPIFVTVIRKFWQSTRAITFSLFILFLASFLLSLSISETNPSAAFYLLPTRIWELSAGGLIYLLTKQNVAQSLKSQSLHWLGWILIISSFIFIDEQLPWPSYWAAIPVLGTCFIIFSQTESYIFTNNRIAQWLGERSYSLYLWHWPIVVALYFTNLQNEWIWVTAGLLLSLILGHFSYLLLEKPSRKFLSQCGVRKELLTIAFPCLLLCIFSASVKFGDYSWRLSAPEIQKVVSTQKQVDEQPKNNAAMEGDLVLLGDSHAGVSAAYLKQVMERHSLSFSLFNRAGCPMLEGVQYTDFGMEARNEKSCASYVEQVLNKKVFNTVVIMNRLPYYFYGPNDIAKERFWNRPVLFLEGDTPEYNFSDNYRNKLKSNYIQTICKIKAKSKKVFITRPIPEMAIHTSNLLIRNVLFHKERQDIRQSVLDYQKRNQFIWEMQDEAKAQCGVEILDPTQYLCDDNFCYASKDGYPYYSDNNHLNFLGNKLITPIFEQIATSFQ</sequence>
<dbReference type="InterPro" id="IPR036514">
    <property type="entry name" value="SGNH_hydro_sf"/>
</dbReference>
<evidence type="ECO:0000256" key="3">
    <source>
        <dbReference type="ARBA" id="ARBA00022679"/>
    </source>
</evidence>
<feature type="transmembrane region" description="Helical" evidence="8">
    <location>
        <begin position="138"/>
        <end position="159"/>
    </location>
</feature>
<dbReference type="InterPro" id="IPR043968">
    <property type="entry name" value="SGNH"/>
</dbReference>
<comment type="caution">
    <text evidence="11">The sequence shown here is derived from an EMBL/GenBank/DDBJ whole genome shotgun (WGS) entry which is preliminary data.</text>
</comment>
<feature type="transmembrane region" description="Helical" evidence="8">
    <location>
        <begin position="197"/>
        <end position="219"/>
    </location>
</feature>
<reference evidence="12" key="1">
    <citation type="journal article" date="2019" name="Int. J. Syst. Evol. Microbiol.">
        <title>The Global Catalogue of Microorganisms (GCM) 10K type strain sequencing project: providing services to taxonomists for standard genome sequencing and annotation.</title>
        <authorList>
            <consortium name="The Broad Institute Genomics Platform"/>
            <consortium name="The Broad Institute Genome Sequencing Center for Infectious Disease"/>
            <person name="Wu L."/>
            <person name="Ma J."/>
        </authorList>
    </citation>
    <scope>NUCLEOTIDE SEQUENCE [LARGE SCALE GENOMIC DNA]</scope>
    <source>
        <strain evidence="12">KCTC 42730</strain>
    </source>
</reference>
<feature type="transmembrane region" description="Helical" evidence="8">
    <location>
        <begin position="231"/>
        <end position="247"/>
    </location>
</feature>
<dbReference type="PANTHER" id="PTHR23028">
    <property type="entry name" value="ACETYLTRANSFERASE"/>
    <property type="match status" value="1"/>
</dbReference>
<keyword evidence="12" id="KW-1185">Reference proteome</keyword>
<dbReference type="Pfam" id="PF19040">
    <property type="entry name" value="SGNH"/>
    <property type="match status" value="1"/>
</dbReference>
<feature type="transmembrane region" description="Helical" evidence="8">
    <location>
        <begin position="171"/>
        <end position="191"/>
    </location>
</feature>
<evidence type="ECO:0000259" key="9">
    <source>
        <dbReference type="Pfam" id="PF01757"/>
    </source>
</evidence>
<evidence type="ECO:0000259" key="10">
    <source>
        <dbReference type="Pfam" id="PF19040"/>
    </source>
</evidence>
<dbReference type="GO" id="GO:0016746">
    <property type="term" value="F:acyltransferase activity"/>
    <property type="evidence" value="ECO:0007669"/>
    <property type="project" value="UniProtKB-KW"/>
</dbReference>
<dbReference type="EC" id="2.3.1.-" evidence="11"/>
<dbReference type="RefSeq" id="WP_377121665.1">
    <property type="nucleotide sequence ID" value="NZ_JBHRSD010000010.1"/>
</dbReference>
<keyword evidence="6 8" id="KW-0472">Membrane</keyword>
<evidence type="ECO:0000256" key="5">
    <source>
        <dbReference type="ARBA" id="ARBA00022989"/>
    </source>
</evidence>
<proteinExistence type="predicted"/>
<feature type="transmembrane region" description="Helical" evidence="8">
    <location>
        <begin position="314"/>
        <end position="335"/>
    </location>
</feature>
<comment type="subcellular location">
    <subcellularLocation>
        <location evidence="1">Cell membrane</location>
        <topology evidence="1">Multi-pass membrane protein</topology>
    </subcellularLocation>
</comment>
<feature type="transmembrane region" description="Helical" evidence="8">
    <location>
        <begin position="355"/>
        <end position="376"/>
    </location>
</feature>
<evidence type="ECO:0000256" key="6">
    <source>
        <dbReference type="ARBA" id="ARBA00023136"/>
    </source>
</evidence>
<gene>
    <name evidence="11" type="ORF">ACFOEE_05340</name>
</gene>
<dbReference type="InterPro" id="IPR050879">
    <property type="entry name" value="Acyltransferase_3"/>
</dbReference>
<dbReference type="Gene3D" id="3.40.50.1110">
    <property type="entry name" value="SGNH hydrolase"/>
    <property type="match status" value="1"/>
</dbReference>
<evidence type="ECO:0000256" key="2">
    <source>
        <dbReference type="ARBA" id="ARBA00022475"/>
    </source>
</evidence>